<dbReference type="OrthoDB" id="9764088at2"/>
<comment type="catalytic activity">
    <reaction evidence="1">
        <text>an L-aminoacyl-L-amino acid + H2O = 2 an L-alpha-amino acid</text>
        <dbReference type="Rhea" id="RHEA:48940"/>
        <dbReference type="ChEBI" id="CHEBI:15377"/>
        <dbReference type="ChEBI" id="CHEBI:59869"/>
        <dbReference type="ChEBI" id="CHEBI:77460"/>
        <dbReference type="EC" id="3.4.13.19"/>
    </reaction>
</comment>
<evidence type="ECO:0000313" key="8">
    <source>
        <dbReference type="Proteomes" id="UP000051139"/>
    </source>
</evidence>
<keyword evidence="5 6" id="KW-0224">Dipeptidase</keyword>
<dbReference type="GO" id="GO:0016805">
    <property type="term" value="F:dipeptidase activity"/>
    <property type="evidence" value="ECO:0007669"/>
    <property type="project" value="UniProtKB-KW"/>
</dbReference>
<dbReference type="RefSeq" id="WP_057808826.1">
    <property type="nucleotide sequence ID" value="NZ_BJUD01000001.1"/>
</dbReference>
<dbReference type="EC" id="3.4.-.-" evidence="6"/>
<dbReference type="EMBL" id="JQCB01000002">
    <property type="protein sequence ID" value="KRN96938.1"/>
    <property type="molecule type" value="Genomic_DNA"/>
</dbReference>
<organism evidence="7 8">
    <name type="scientific">Furfurilactobacillus siliginis</name>
    <dbReference type="NCBI Taxonomy" id="348151"/>
    <lineage>
        <taxon>Bacteria</taxon>
        <taxon>Bacillati</taxon>
        <taxon>Bacillota</taxon>
        <taxon>Bacilli</taxon>
        <taxon>Lactobacillales</taxon>
        <taxon>Lactobacillaceae</taxon>
        <taxon>Furfurilactobacillus</taxon>
    </lineage>
</organism>
<evidence type="ECO:0000256" key="3">
    <source>
        <dbReference type="ARBA" id="ARBA00022670"/>
    </source>
</evidence>
<gene>
    <name evidence="7" type="ORF">IV55_GL000813</name>
</gene>
<sequence length="476" mass="53469">MQLNDQRRPSACTSILIGKKASLDGSIMIGRNEDSKASWPKHFVVHPHEDFKEDQQYVSKDNGFSTALPKVRQRYTATPEWTTKYGLFEEDGINEHNVAMSATESAYSNDTVLAADPFVPDGIQEEAMVTVVLPYVTTAREGVARLGQLLEEHGTTESNGILFADEQEAWYMETAAGHQWVAQRIPDDSYAVVANQLAIQTIDFDDPDNFMFTANLENFVRDHQLNPDPDGFNFRHIFGTRGESDETYNTPRVWIGQKLFNPEIEQSPIDEELPFIRQASRLLSVNDAEDFLSNHYEGTPYDPTGNDTVNRHRFRPISLAKTQESHILQLRPQMPKALVGVQWLAMGVAAQSNYVPFYTAITDTPTAYKRGQATYTPTSAYWIYKLASTLWDAHYRHFAKDYQQTRTNLRAQLGALLAASDVAAQKLSTTDQIAFLTTANAKAAKTALTAYQTLTSQLVTHSTDFSPLNFTTDDNL</sequence>
<dbReference type="Gene3D" id="3.60.60.10">
    <property type="entry name" value="Penicillin V Acylase, Chain A"/>
    <property type="match status" value="1"/>
</dbReference>
<dbReference type="PANTHER" id="PTHR12994">
    <property type="entry name" value="SECERNIN"/>
    <property type="match status" value="1"/>
</dbReference>
<dbReference type="GO" id="GO:0006508">
    <property type="term" value="P:proteolysis"/>
    <property type="evidence" value="ECO:0007669"/>
    <property type="project" value="UniProtKB-KW"/>
</dbReference>
<dbReference type="Proteomes" id="UP000051139">
    <property type="component" value="Unassembled WGS sequence"/>
</dbReference>
<dbReference type="NCBIfam" id="NF033678">
    <property type="entry name" value="C69_fam_dipept"/>
    <property type="match status" value="1"/>
</dbReference>
<dbReference type="PANTHER" id="PTHR12994:SF17">
    <property type="entry name" value="LD30995P"/>
    <property type="match status" value="1"/>
</dbReference>
<evidence type="ECO:0000256" key="4">
    <source>
        <dbReference type="ARBA" id="ARBA00022801"/>
    </source>
</evidence>
<evidence type="ECO:0000256" key="1">
    <source>
        <dbReference type="ARBA" id="ARBA00001670"/>
    </source>
</evidence>
<dbReference type="GO" id="GO:0070004">
    <property type="term" value="F:cysteine-type exopeptidase activity"/>
    <property type="evidence" value="ECO:0007669"/>
    <property type="project" value="InterPro"/>
</dbReference>
<keyword evidence="4 6" id="KW-0378">Hydrolase</keyword>
<dbReference type="InterPro" id="IPR005322">
    <property type="entry name" value="Peptidase_C69"/>
</dbReference>
<evidence type="ECO:0000256" key="2">
    <source>
        <dbReference type="ARBA" id="ARBA00007225"/>
    </source>
</evidence>
<protein>
    <recommendedName>
        <fullName evidence="6">Dipeptidase</fullName>
        <ecNumber evidence="6">3.4.-.-</ecNumber>
    </recommendedName>
</protein>
<evidence type="ECO:0000256" key="5">
    <source>
        <dbReference type="ARBA" id="ARBA00022997"/>
    </source>
</evidence>
<comment type="caution">
    <text evidence="7">The sequence shown here is derived from an EMBL/GenBank/DDBJ whole genome shotgun (WGS) entry which is preliminary data.</text>
</comment>
<keyword evidence="8" id="KW-1185">Reference proteome</keyword>
<evidence type="ECO:0000256" key="6">
    <source>
        <dbReference type="RuleBase" id="RU364089"/>
    </source>
</evidence>
<dbReference type="Pfam" id="PF03577">
    <property type="entry name" value="Peptidase_C69"/>
    <property type="match status" value="1"/>
</dbReference>
<dbReference type="PATRIC" id="fig|348151.3.peg.838"/>
<dbReference type="AlphaFoldDB" id="A0A0R2LD83"/>
<comment type="similarity">
    <text evidence="2 6">Belongs to the peptidase C69 family.</text>
</comment>
<name>A0A0R2LD83_9LACO</name>
<accession>A0A0R2LD83</accession>
<keyword evidence="3 6" id="KW-0645">Protease</keyword>
<evidence type="ECO:0000313" key="7">
    <source>
        <dbReference type="EMBL" id="KRN96938.1"/>
    </source>
</evidence>
<dbReference type="InterPro" id="IPR047804">
    <property type="entry name" value="C69_dipept_A-like"/>
</dbReference>
<proteinExistence type="inferred from homology"/>
<dbReference type="STRING" id="348151.IV55_GL000813"/>
<reference evidence="7 8" key="1">
    <citation type="journal article" date="2015" name="Genome Announc.">
        <title>Expanding the biotechnology potential of lactobacilli through comparative genomics of 213 strains and associated genera.</title>
        <authorList>
            <person name="Sun Z."/>
            <person name="Harris H.M."/>
            <person name="McCann A."/>
            <person name="Guo C."/>
            <person name="Argimon S."/>
            <person name="Zhang W."/>
            <person name="Yang X."/>
            <person name="Jeffery I.B."/>
            <person name="Cooney J.C."/>
            <person name="Kagawa T.F."/>
            <person name="Liu W."/>
            <person name="Song Y."/>
            <person name="Salvetti E."/>
            <person name="Wrobel A."/>
            <person name="Rasinkangas P."/>
            <person name="Parkhill J."/>
            <person name="Rea M.C."/>
            <person name="O'Sullivan O."/>
            <person name="Ritari J."/>
            <person name="Douillard F.P."/>
            <person name="Paul Ross R."/>
            <person name="Yang R."/>
            <person name="Briner A.E."/>
            <person name="Felis G.E."/>
            <person name="de Vos W.M."/>
            <person name="Barrangou R."/>
            <person name="Klaenhammer T.R."/>
            <person name="Caufield P.W."/>
            <person name="Cui Y."/>
            <person name="Zhang H."/>
            <person name="O'Toole P.W."/>
        </authorList>
    </citation>
    <scope>NUCLEOTIDE SEQUENCE [LARGE SCALE GENOMIC DNA]</scope>
    <source>
        <strain evidence="7 8">DSM 22696</strain>
    </source>
</reference>